<dbReference type="GO" id="GO:0006437">
    <property type="term" value="P:tyrosyl-tRNA aminoacylation"/>
    <property type="evidence" value="ECO:0007669"/>
    <property type="project" value="InterPro"/>
</dbReference>
<comment type="similarity">
    <text evidence="1 8">Belongs to the class-I aminoacyl-tRNA synthetase family.</text>
</comment>
<dbReference type="GO" id="GO:0003723">
    <property type="term" value="F:RNA binding"/>
    <property type="evidence" value="ECO:0007669"/>
    <property type="project" value="InterPro"/>
</dbReference>
<keyword evidence="4 8" id="KW-0067">ATP-binding</keyword>
<dbReference type="AlphaFoldDB" id="A0A6A6Z4W3"/>
<protein>
    <recommendedName>
        <fullName evidence="8">Tyrosine--tRNA ligase</fullName>
        <ecNumber evidence="8">6.1.1.1</ecNumber>
    </recommendedName>
    <alternativeName>
        <fullName evidence="8">Tyrosyl-tRNA synthetase</fullName>
    </alternativeName>
</protein>
<name>A0A6A6Z4W3_9PEZI</name>
<evidence type="ECO:0000256" key="6">
    <source>
        <dbReference type="ARBA" id="ARBA00023146"/>
    </source>
</evidence>
<dbReference type="OrthoDB" id="337870at2759"/>
<keyword evidence="5 8" id="KW-0648">Protein biosynthesis</keyword>
<dbReference type="InterPro" id="IPR002307">
    <property type="entry name" value="Tyr-tRNA-ligase"/>
</dbReference>
<evidence type="ECO:0000256" key="2">
    <source>
        <dbReference type="ARBA" id="ARBA00022598"/>
    </source>
</evidence>
<proteinExistence type="inferred from homology"/>
<evidence type="ECO:0000256" key="5">
    <source>
        <dbReference type="ARBA" id="ARBA00022917"/>
    </source>
</evidence>
<dbReference type="InterPro" id="IPR032005">
    <property type="entry name" value="TyrRSs_C"/>
</dbReference>
<evidence type="ECO:0000313" key="10">
    <source>
        <dbReference type="EMBL" id="KAF2815215.1"/>
    </source>
</evidence>
<dbReference type="InterPro" id="IPR024088">
    <property type="entry name" value="Tyr-tRNA-ligase_bac-type"/>
</dbReference>
<gene>
    <name evidence="10 12" type="ORF">BDZ99DRAFT_409001</name>
</gene>
<organism evidence="10">
    <name type="scientific">Mytilinidion resinicola</name>
    <dbReference type="NCBI Taxonomy" id="574789"/>
    <lineage>
        <taxon>Eukaryota</taxon>
        <taxon>Fungi</taxon>
        <taxon>Dikarya</taxon>
        <taxon>Ascomycota</taxon>
        <taxon>Pezizomycotina</taxon>
        <taxon>Dothideomycetes</taxon>
        <taxon>Pleosporomycetidae</taxon>
        <taxon>Mytilinidiales</taxon>
        <taxon>Mytilinidiaceae</taxon>
        <taxon>Mytilinidion</taxon>
    </lineage>
</organism>
<dbReference type="SUPFAM" id="SSF52374">
    <property type="entry name" value="Nucleotidylyl transferase"/>
    <property type="match status" value="1"/>
</dbReference>
<reference evidence="10 12" key="1">
    <citation type="journal article" date="2020" name="Stud. Mycol.">
        <title>101 Dothideomycetes genomes: a test case for predicting lifestyles and emergence of pathogens.</title>
        <authorList>
            <person name="Haridas S."/>
            <person name="Albert R."/>
            <person name="Binder M."/>
            <person name="Bloem J."/>
            <person name="Labutti K."/>
            <person name="Salamov A."/>
            <person name="Andreopoulos B."/>
            <person name="Baker S."/>
            <person name="Barry K."/>
            <person name="Bills G."/>
            <person name="Bluhm B."/>
            <person name="Cannon C."/>
            <person name="Castanera R."/>
            <person name="Culley D."/>
            <person name="Daum C."/>
            <person name="Ezra D."/>
            <person name="Gonzalez J."/>
            <person name="Henrissat B."/>
            <person name="Kuo A."/>
            <person name="Liang C."/>
            <person name="Lipzen A."/>
            <person name="Lutzoni F."/>
            <person name="Magnuson J."/>
            <person name="Mondo S."/>
            <person name="Nolan M."/>
            <person name="Ohm R."/>
            <person name="Pangilinan J."/>
            <person name="Park H.-J."/>
            <person name="Ramirez L."/>
            <person name="Alfaro M."/>
            <person name="Sun H."/>
            <person name="Tritt A."/>
            <person name="Yoshinaga Y."/>
            <person name="Zwiers L.-H."/>
            <person name="Turgeon B."/>
            <person name="Goodwin S."/>
            <person name="Spatafora J."/>
            <person name="Crous P."/>
            <person name="Grigoriev I."/>
        </authorList>
    </citation>
    <scope>NUCLEOTIDE SEQUENCE</scope>
    <source>
        <strain evidence="10 12">CBS 304.34</strain>
    </source>
</reference>
<dbReference type="GO" id="GO:0005829">
    <property type="term" value="C:cytosol"/>
    <property type="evidence" value="ECO:0007669"/>
    <property type="project" value="TreeGrafter"/>
</dbReference>
<evidence type="ECO:0000313" key="12">
    <source>
        <dbReference type="RefSeq" id="XP_033582179.1"/>
    </source>
</evidence>
<keyword evidence="3 8" id="KW-0547">Nucleotide-binding</keyword>
<dbReference type="Gene3D" id="1.10.240.10">
    <property type="entry name" value="Tyrosyl-Transfer RNA Synthetase"/>
    <property type="match status" value="1"/>
</dbReference>
<evidence type="ECO:0000256" key="1">
    <source>
        <dbReference type="ARBA" id="ARBA00005594"/>
    </source>
</evidence>
<dbReference type="InterPro" id="IPR001412">
    <property type="entry name" value="aa-tRNA-synth_I_CS"/>
</dbReference>
<accession>A0A6A6Z4W3</accession>
<keyword evidence="2 8" id="KW-0436">Ligase</keyword>
<dbReference type="FunFam" id="3.40.50.620:FF:000227">
    <property type="entry name" value="Tyrosine--tRNA ligase"/>
    <property type="match status" value="1"/>
</dbReference>
<keyword evidence="6 8" id="KW-0030">Aminoacyl-tRNA synthetase</keyword>
<dbReference type="PANTHER" id="PTHR11766">
    <property type="entry name" value="TYROSYL-TRNA SYNTHETASE"/>
    <property type="match status" value="1"/>
</dbReference>
<sequence>MAAASFFKHLARPQAYICKDCIRYGAIARQARRAISDGWLRKTAEAEIAWKEQSKLIGAGEKQSTLAVLEERGFIKDIAGGRDELDNLMTNKRIGAYVGVDPTAPSLHVGHLLPLMALFWMYLHGFGCTTLLGGATAKVGDPSGRLSARDAQKADSQKMNMIAMHVQLKKLWSNVDALAGRFGYQKEWAWKRALLNNNAWLNKLGITEVLRDLGPGLRLGTMLAKDTVKTRLEKGDGMSFAEFCYPLLQSWDWWHMYQANGIQLQIGGSDQYGNICAGMDAINYMRKTYHAPHLREGLDGPLMAPFGFTTPLLTTSSGEKFGKSAGNAIWLDPEMLSSFDLYGFFVKSSDDDIERYLKLFTFIPLPQIKLVMTHHMTQPEQRHAQHLVAKEFVSLVHGVPAAEKAEKEHKALFAGGSKTLNLDALRNAPRNPGKASPSPQEDMSMSLNKFAPQVNAQNAPQKYTSLPKSLVMGSAFPQILYSAGLVSSRSEGHRLVSAQGAYVAGQPDGDSIGNSLNWSAMKHFETDKPQKYILDGNLLVVRVGKWNIRMCHILEDDDFEAQGLTCPGWEEFKEREKAKADAATGVGSSPLFPM</sequence>
<dbReference type="InterPro" id="IPR036986">
    <property type="entry name" value="S4_RNA-bd_sf"/>
</dbReference>
<dbReference type="PRINTS" id="PR01040">
    <property type="entry name" value="TRNASYNTHTYR"/>
</dbReference>
<dbReference type="Gene3D" id="3.40.50.620">
    <property type="entry name" value="HUPs"/>
    <property type="match status" value="1"/>
</dbReference>
<dbReference type="GO" id="GO:0005739">
    <property type="term" value="C:mitochondrion"/>
    <property type="evidence" value="ECO:0007669"/>
    <property type="project" value="TreeGrafter"/>
</dbReference>
<dbReference type="Pfam" id="PF00579">
    <property type="entry name" value="tRNA-synt_1b"/>
    <property type="match status" value="1"/>
</dbReference>
<evidence type="ECO:0000313" key="11">
    <source>
        <dbReference type="Proteomes" id="UP000504636"/>
    </source>
</evidence>
<dbReference type="GO" id="GO:0005524">
    <property type="term" value="F:ATP binding"/>
    <property type="evidence" value="ECO:0007669"/>
    <property type="project" value="UniProtKB-KW"/>
</dbReference>
<comment type="catalytic activity">
    <reaction evidence="7 8">
        <text>tRNA(Tyr) + L-tyrosine + ATP = L-tyrosyl-tRNA(Tyr) + AMP + diphosphate + H(+)</text>
        <dbReference type="Rhea" id="RHEA:10220"/>
        <dbReference type="Rhea" id="RHEA-COMP:9706"/>
        <dbReference type="Rhea" id="RHEA-COMP:9707"/>
        <dbReference type="ChEBI" id="CHEBI:15378"/>
        <dbReference type="ChEBI" id="CHEBI:30616"/>
        <dbReference type="ChEBI" id="CHEBI:33019"/>
        <dbReference type="ChEBI" id="CHEBI:58315"/>
        <dbReference type="ChEBI" id="CHEBI:78442"/>
        <dbReference type="ChEBI" id="CHEBI:78536"/>
        <dbReference type="ChEBI" id="CHEBI:456215"/>
        <dbReference type="EC" id="6.1.1.1"/>
    </reaction>
</comment>
<evidence type="ECO:0000256" key="8">
    <source>
        <dbReference type="RuleBase" id="RU361234"/>
    </source>
</evidence>
<evidence type="ECO:0000256" key="4">
    <source>
        <dbReference type="ARBA" id="ARBA00022840"/>
    </source>
</evidence>
<dbReference type="PANTHER" id="PTHR11766:SF0">
    <property type="entry name" value="TYROSINE--TRNA LIGASE, MITOCHONDRIAL"/>
    <property type="match status" value="1"/>
</dbReference>
<reference evidence="12" key="2">
    <citation type="submission" date="2020-04" db="EMBL/GenBank/DDBJ databases">
        <authorList>
            <consortium name="NCBI Genome Project"/>
        </authorList>
    </citation>
    <scope>NUCLEOTIDE SEQUENCE</scope>
    <source>
        <strain evidence="12">CBS 304.34</strain>
    </source>
</reference>
<dbReference type="Pfam" id="PF16714">
    <property type="entry name" value="TyrRSs_C"/>
    <property type="match status" value="1"/>
</dbReference>
<evidence type="ECO:0000259" key="9">
    <source>
        <dbReference type="Pfam" id="PF16714"/>
    </source>
</evidence>
<dbReference type="RefSeq" id="XP_033582179.1">
    <property type="nucleotide sequence ID" value="XM_033716532.1"/>
</dbReference>
<dbReference type="FunFam" id="1.10.240.10:FF:000001">
    <property type="entry name" value="Tyrosine--tRNA ligase"/>
    <property type="match status" value="1"/>
</dbReference>
<feature type="domain" description="Tyrosyl-tRNA synthetase C-terminal" evidence="9">
    <location>
        <begin position="455"/>
        <end position="570"/>
    </location>
</feature>
<dbReference type="Proteomes" id="UP000504636">
    <property type="component" value="Unplaced"/>
</dbReference>
<evidence type="ECO:0000256" key="7">
    <source>
        <dbReference type="ARBA" id="ARBA00048248"/>
    </source>
</evidence>
<dbReference type="PROSITE" id="PS00178">
    <property type="entry name" value="AA_TRNA_LIGASE_I"/>
    <property type="match status" value="1"/>
</dbReference>
<evidence type="ECO:0000256" key="3">
    <source>
        <dbReference type="ARBA" id="ARBA00022741"/>
    </source>
</evidence>
<dbReference type="NCBIfam" id="TIGR00234">
    <property type="entry name" value="tyrS"/>
    <property type="match status" value="1"/>
</dbReference>
<dbReference type="GeneID" id="54457425"/>
<dbReference type="EC" id="6.1.1.1" evidence="8"/>
<dbReference type="Gene3D" id="3.10.290.10">
    <property type="entry name" value="RNA-binding S4 domain"/>
    <property type="match status" value="1"/>
</dbReference>
<dbReference type="CDD" id="cd00805">
    <property type="entry name" value="TyrRS_core"/>
    <property type="match status" value="1"/>
</dbReference>
<dbReference type="InterPro" id="IPR014729">
    <property type="entry name" value="Rossmann-like_a/b/a_fold"/>
</dbReference>
<reference evidence="12" key="3">
    <citation type="submission" date="2025-04" db="UniProtKB">
        <authorList>
            <consortium name="RefSeq"/>
        </authorList>
    </citation>
    <scope>IDENTIFICATION</scope>
    <source>
        <strain evidence="12">CBS 304.34</strain>
    </source>
</reference>
<dbReference type="GO" id="GO:0004831">
    <property type="term" value="F:tyrosine-tRNA ligase activity"/>
    <property type="evidence" value="ECO:0007669"/>
    <property type="project" value="UniProtKB-EC"/>
</dbReference>
<dbReference type="InterPro" id="IPR002305">
    <property type="entry name" value="aa-tRNA-synth_Ic"/>
</dbReference>
<keyword evidence="11" id="KW-1185">Reference proteome</keyword>
<dbReference type="EMBL" id="MU003694">
    <property type="protein sequence ID" value="KAF2815215.1"/>
    <property type="molecule type" value="Genomic_DNA"/>
</dbReference>